<dbReference type="Proteomes" id="UP001244341">
    <property type="component" value="Chromosome 4b"/>
</dbReference>
<gene>
    <name evidence="4" type="ORF">OEZ85_007071</name>
</gene>
<evidence type="ECO:0000259" key="3">
    <source>
        <dbReference type="Pfam" id="PF18201"/>
    </source>
</evidence>
<accession>A0ABY8TWL4</accession>
<sequence>MNSLAEFSMELEALAKLLNHQEAVLDDAPRKGDLSKPSATPASIGPQDLLPVKVASPKARKKNDIWTAEEASCSGYDDDADDGREVPEFELRYKQAVTTSDNFLGMSGKDPSSSCCEELLVVLQLPHASSAAELDLDVTATHLRLSSPIYKLSTHLPHKVNHEHGKAKVESGQRATERQLNSSLRHPLH</sequence>
<protein>
    <recommendedName>
        <fullName evidence="3">PIH1D1/2/3 CS-like domain-containing protein</fullName>
    </recommendedName>
</protein>
<organism evidence="4 5">
    <name type="scientific">Tetradesmus obliquus</name>
    <name type="common">Green alga</name>
    <name type="synonym">Acutodesmus obliquus</name>
    <dbReference type="NCBI Taxonomy" id="3088"/>
    <lineage>
        <taxon>Eukaryota</taxon>
        <taxon>Viridiplantae</taxon>
        <taxon>Chlorophyta</taxon>
        <taxon>core chlorophytes</taxon>
        <taxon>Chlorophyceae</taxon>
        <taxon>CS clade</taxon>
        <taxon>Sphaeropleales</taxon>
        <taxon>Scenedesmaceae</taxon>
        <taxon>Tetradesmus</taxon>
    </lineage>
</organism>
<evidence type="ECO:0000256" key="1">
    <source>
        <dbReference type="ARBA" id="ARBA00008511"/>
    </source>
</evidence>
<feature type="region of interest" description="Disordered" evidence="2">
    <location>
        <begin position="161"/>
        <end position="189"/>
    </location>
</feature>
<feature type="compositionally biased region" description="Basic and acidic residues" evidence="2">
    <location>
        <begin position="161"/>
        <end position="177"/>
    </location>
</feature>
<reference evidence="4 5" key="1">
    <citation type="submission" date="2023-05" db="EMBL/GenBank/DDBJ databases">
        <title>A 100% complete, gapless, phased diploid assembly of the Scenedesmus obliquus UTEX 3031 genome.</title>
        <authorList>
            <person name="Biondi T.C."/>
            <person name="Hanschen E.R."/>
            <person name="Kwon T."/>
            <person name="Eng W."/>
            <person name="Kruse C.P.S."/>
            <person name="Koehler S.I."/>
            <person name="Kunde Y."/>
            <person name="Gleasner C.D."/>
            <person name="You Mak K.T."/>
            <person name="Polle J."/>
            <person name="Hovde B.T."/>
            <person name="Starkenburg S.R."/>
        </authorList>
    </citation>
    <scope>NUCLEOTIDE SEQUENCE [LARGE SCALE GENOMIC DNA]</scope>
    <source>
        <strain evidence="4 5">DOE0152z</strain>
    </source>
</reference>
<dbReference type="PANTHER" id="PTHR21083">
    <property type="entry name" value="TWISTER"/>
    <property type="match status" value="1"/>
</dbReference>
<name>A0ABY8TWL4_TETOB</name>
<comment type="similarity">
    <text evidence="1">Belongs to the PIH1 family.</text>
</comment>
<feature type="region of interest" description="Disordered" evidence="2">
    <location>
        <begin position="28"/>
        <end position="62"/>
    </location>
</feature>
<keyword evidence="5" id="KW-1185">Reference proteome</keyword>
<feature type="domain" description="PIH1D1/2/3 CS-like" evidence="3">
    <location>
        <begin position="86"/>
        <end position="170"/>
    </location>
</feature>
<evidence type="ECO:0000313" key="5">
    <source>
        <dbReference type="Proteomes" id="UP001244341"/>
    </source>
</evidence>
<dbReference type="Pfam" id="PF18201">
    <property type="entry name" value="PIH1_CS"/>
    <property type="match status" value="1"/>
</dbReference>
<dbReference type="PANTHER" id="PTHR21083:SF0">
    <property type="entry name" value="DYNEIN AXONEMAL ASSEMBLY FACTOR 6"/>
    <property type="match status" value="1"/>
</dbReference>
<dbReference type="InterPro" id="IPR041442">
    <property type="entry name" value="PIH1D1/2/3_CS-like"/>
</dbReference>
<evidence type="ECO:0000256" key="2">
    <source>
        <dbReference type="SAM" id="MobiDB-lite"/>
    </source>
</evidence>
<proteinExistence type="inferred from homology"/>
<feature type="compositionally biased region" description="Polar residues" evidence="2">
    <location>
        <begin position="178"/>
        <end position="189"/>
    </location>
</feature>
<dbReference type="InterPro" id="IPR026697">
    <property type="entry name" value="DNAAF6"/>
</dbReference>
<evidence type="ECO:0000313" key="4">
    <source>
        <dbReference type="EMBL" id="WIA13495.1"/>
    </source>
</evidence>
<dbReference type="EMBL" id="CP126211">
    <property type="protein sequence ID" value="WIA13495.1"/>
    <property type="molecule type" value="Genomic_DNA"/>
</dbReference>